<geneLocation type="mitochondrion" evidence="2"/>
<keyword evidence="1" id="KW-0812">Transmembrane</keyword>
<feature type="transmembrane region" description="Helical" evidence="1">
    <location>
        <begin position="131"/>
        <end position="152"/>
    </location>
</feature>
<gene>
    <name evidence="2" type="primary">ND2</name>
</gene>
<sequence length="366" mass="44949">MFSRKLSYIFLFVFFVWMYSYFFIIFLFFIAYCAPHTTSSLSNSLIMLQFLAVTLANCTSLIVLFLFFFEIFNFSVLFYIIKNQVVQNTVQIWNWFLVDLVILFFCLFFVYSSSCKNVFFYVEINFFVSWFFYFCLFIFWCKLYFAFIFFFFSQIYLKIHKTVIVFNFTIYIFFISTWITYFTILNVFISLITKFCFIHTFFAFLILLSMHDWISIFFINSCINNIFLLIFLFKSFILYLWFFFHILYSICIIFFFFLSASFNSGFMCYAHNLIIFLILFICSSAPLTSIYFLKMFYFIFFVIDLSQVFLYNICCLYVFFYYNYLVLFFNSHRHFFLFFRYKSMKIFFVCLYISVNLDFIYLLEVC</sequence>
<keyword evidence="1" id="KW-0472">Membrane</keyword>
<dbReference type="EMBL" id="OQ909994">
    <property type="protein sequence ID" value="WHW97608.1"/>
    <property type="molecule type" value="Genomic_DNA"/>
</dbReference>
<keyword evidence="2" id="KW-0496">Mitochondrion</keyword>
<feature type="transmembrane region" description="Helical" evidence="1">
    <location>
        <begin position="187"/>
        <end position="207"/>
    </location>
</feature>
<accession>A0AAT9UQZ0</accession>
<evidence type="ECO:0000313" key="2">
    <source>
        <dbReference type="EMBL" id="WHW97608.1"/>
    </source>
</evidence>
<feature type="transmembrane region" description="Helical" evidence="1">
    <location>
        <begin position="343"/>
        <end position="363"/>
    </location>
</feature>
<evidence type="ECO:0000256" key="1">
    <source>
        <dbReference type="SAM" id="Phobius"/>
    </source>
</evidence>
<feature type="transmembrane region" description="Helical" evidence="1">
    <location>
        <begin position="92"/>
        <end position="111"/>
    </location>
</feature>
<feature type="transmembrane region" description="Helical" evidence="1">
    <location>
        <begin position="50"/>
        <end position="80"/>
    </location>
</feature>
<organism evidence="2">
    <name type="scientific">Blastocrithidia nonstop</name>
    <dbReference type="NCBI Taxonomy" id="2592485"/>
    <lineage>
        <taxon>Eukaryota</taxon>
        <taxon>Discoba</taxon>
        <taxon>Euglenozoa</taxon>
        <taxon>Kinetoplastea</taxon>
        <taxon>Metakinetoplastina</taxon>
        <taxon>Trypanosomatida</taxon>
        <taxon>Trypanosomatidae</taxon>
        <taxon>Blastocrithidia</taxon>
    </lineage>
</organism>
<feature type="transmembrane region" description="Helical" evidence="1">
    <location>
        <begin position="164"/>
        <end position="181"/>
    </location>
</feature>
<feature type="transmembrane region" description="Helical" evidence="1">
    <location>
        <begin position="309"/>
        <end position="331"/>
    </location>
</feature>
<feature type="transmembrane region" description="Helical" evidence="1">
    <location>
        <begin position="7"/>
        <end position="30"/>
    </location>
</feature>
<feature type="transmembrane region" description="Helical" evidence="1">
    <location>
        <begin position="214"/>
        <end position="233"/>
    </location>
</feature>
<dbReference type="AlphaFoldDB" id="A0AAT9UQZ0"/>
<reference evidence="2" key="1">
    <citation type="submission" date="2023-04" db="EMBL/GenBank/DDBJ databases">
        <authorList>
            <person name="Afonin D.A."/>
        </authorList>
    </citation>
    <scope>NUCLEOTIDE SEQUENCE</scope>
    <source>
        <strain evidence="2">P57</strain>
    </source>
</reference>
<protein>
    <submittedName>
        <fullName evidence="2">NADH dehydrogenase subunit 2</fullName>
    </submittedName>
</protein>
<name>A0AAT9UQZ0_9TRYP</name>
<feature type="transmembrane region" description="Helical" evidence="1">
    <location>
        <begin position="239"/>
        <end position="262"/>
    </location>
</feature>
<keyword evidence="1" id="KW-1133">Transmembrane helix</keyword>
<feature type="transmembrane region" description="Helical" evidence="1">
    <location>
        <begin position="274"/>
        <end position="303"/>
    </location>
</feature>
<proteinExistence type="predicted"/>